<gene>
    <name evidence="2" type="ORF">GCM10011491_41780</name>
</gene>
<feature type="region of interest" description="Disordered" evidence="1">
    <location>
        <begin position="378"/>
        <end position="420"/>
    </location>
</feature>
<dbReference type="Proteomes" id="UP000646478">
    <property type="component" value="Unassembled WGS sequence"/>
</dbReference>
<proteinExistence type="predicted"/>
<name>A0A916SNE3_9HYPH</name>
<accession>A0A916SNE3</accession>
<keyword evidence="3" id="KW-1185">Reference proteome</keyword>
<evidence type="ECO:0000256" key="1">
    <source>
        <dbReference type="SAM" id="MobiDB-lite"/>
    </source>
</evidence>
<reference evidence="2" key="2">
    <citation type="submission" date="2020-09" db="EMBL/GenBank/DDBJ databases">
        <authorList>
            <person name="Sun Q."/>
            <person name="Zhou Y."/>
        </authorList>
    </citation>
    <scope>NUCLEOTIDE SEQUENCE</scope>
    <source>
        <strain evidence="2">CGMCC 1.15082</strain>
    </source>
</reference>
<reference evidence="2" key="1">
    <citation type="journal article" date="2014" name="Int. J. Syst. Evol. Microbiol.">
        <title>Complete genome sequence of Corynebacterium casei LMG S-19264T (=DSM 44701T), isolated from a smear-ripened cheese.</title>
        <authorList>
            <consortium name="US DOE Joint Genome Institute (JGI-PGF)"/>
            <person name="Walter F."/>
            <person name="Albersmeier A."/>
            <person name="Kalinowski J."/>
            <person name="Ruckert C."/>
        </authorList>
    </citation>
    <scope>NUCLEOTIDE SEQUENCE</scope>
    <source>
        <strain evidence="2">CGMCC 1.15082</strain>
    </source>
</reference>
<dbReference type="RefSeq" id="WP_188826132.1">
    <property type="nucleotide sequence ID" value="NZ_BMHH01000026.1"/>
</dbReference>
<evidence type="ECO:0000313" key="2">
    <source>
        <dbReference type="EMBL" id="GGB09445.1"/>
    </source>
</evidence>
<organism evidence="2 3">
    <name type="scientific">Brucella endophytica</name>
    <dbReference type="NCBI Taxonomy" id="1963359"/>
    <lineage>
        <taxon>Bacteria</taxon>
        <taxon>Pseudomonadati</taxon>
        <taxon>Pseudomonadota</taxon>
        <taxon>Alphaproteobacteria</taxon>
        <taxon>Hyphomicrobiales</taxon>
        <taxon>Brucellaceae</taxon>
        <taxon>Brucella/Ochrobactrum group</taxon>
        <taxon>Brucella</taxon>
    </lineage>
</organism>
<dbReference type="EMBL" id="BMHH01000026">
    <property type="protein sequence ID" value="GGB09445.1"/>
    <property type="molecule type" value="Genomic_DNA"/>
</dbReference>
<feature type="compositionally biased region" description="Polar residues" evidence="1">
    <location>
        <begin position="384"/>
        <end position="420"/>
    </location>
</feature>
<evidence type="ECO:0000313" key="3">
    <source>
        <dbReference type="Proteomes" id="UP000646478"/>
    </source>
</evidence>
<comment type="caution">
    <text evidence="2">The sequence shown here is derived from an EMBL/GenBank/DDBJ whole genome shotgun (WGS) entry which is preliminary data.</text>
</comment>
<protein>
    <submittedName>
        <fullName evidence="2">Uncharacterized protein</fullName>
    </submittedName>
</protein>
<sequence length="420" mass="46521">MVGQQENQAVDMQAEAITHRDMEQGQRLGRAVKEVWGIEGDAEHMSLPASSISPKEQMIAAGSSGLPIPQEAMTDRVLLNYYAEGLNTLDIRLQDAAPEIRSDIAHLQKALANAKSEIQNEPKLEAADYYWVDNFAKDDVAKYGREQAAAAHRALDKIAQADIAIAETIERGDDPTRYQAEKQSATSQAALLAVSGNQILRNEAQGIPELQVAIETIERGHRENESSINQNTNSQTGPIAEKYARIEKEHAYNDDGDREFAGWTVMDTTLDAVGEFHDNFTEDTPYEHVVKAIKDQGFTIETRKESERRHELLATNQEGAKFSDEANDMNAPVQQVSGFSNVMQRIVKVVEKISDSMRGDPQMKAAFDEKMQAHVKSLSVAASRETQAQKPAQNSQNAEAQIGVNQEQVHTRPQAQGRSR</sequence>
<dbReference type="AlphaFoldDB" id="A0A916SNE3"/>